<dbReference type="Pfam" id="PF17681">
    <property type="entry name" value="GCP_N_terminal"/>
    <property type="match status" value="1"/>
</dbReference>
<keyword evidence="5" id="KW-0206">Cytoskeleton</keyword>
<reference evidence="9" key="1">
    <citation type="journal article" date="2023" name="Mol. Phylogenet. Evol.">
        <title>Genome-scale phylogeny and comparative genomics of the fungal order Sordariales.</title>
        <authorList>
            <person name="Hensen N."/>
            <person name="Bonometti L."/>
            <person name="Westerberg I."/>
            <person name="Brannstrom I.O."/>
            <person name="Guillou S."/>
            <person name="Cros-Aarteil S."/>
            <person name="Calhoun S."/>
            <person name="Haridas S."/>
            <person name="Kuo A."/>
            <person name="Mondo S."/>
            <person name="Pangilinan J."/>
            <person name="Riley R."/>
            <person name="LaButti K."/>
            <person name="Andreopoulos B."/>
            <person name="Lipzen A."/>
            <person name="Chen C."/>
            <person name="Yan M."/>
            <person name="Daum C."/>
            <person name="Ng V."/>
            <person name="Clum A."/>
            <person name="Steindorff A."/>
            <person name="Ohm R.A."/>
            <person name="Martin F."/>
            <person name="Silar P."/>
            <person name="Natvig D.O."/>
            <person name="Lalanne C."/>
            <person name="Gautier V."/>
            <person name="Ament-Velasquez S.L."/>
            <person name="Kruys A."/>
            <person name="Hutchinson M.I."/>
            <person name="Powell A.J."/>
            <person name="Barry K."/>
            <person name="Miller A.N."/>
            <person name="Grigoriev I.V."/>
            <person name="Debuchy R."/>
            <person name="Gladieux P."/>
            <person name="Hiltunen Thoren M."/>
            <person name="Johannesson H."/>
        </authorList>
    </citation>
    <scope>NUCLEOTIDE SEQUENCE</scope>
    <source>
        <strain evidence="9">PSN243</strain>
    </source>
</reference>
<name>A0AAV9GVV1_9PEZI</name>
<organism evidence="9 10">
    <name type="scientific">Podospora aff. communis PSN243</name>
    <dbReference type="NCBI Taxonomy" id="3040156"/>
    <lineage>
        <taxon>Eukaryota</taxon>
        <taxon>Fungi</taxon>
        <taxon>Dikarya</taxon>
        <taxon>Ascomycota</taxon>
        <taxon>Pezizomycotina</taxon>
        <taxon>Sordariomycetes</taxon>
        <taxon>Sordariomycetidae</taxon>
        <taxon>Sordariales</taxon>
        <taxon>Podosporaceae</taxon>
        <taxon>Podospora</taxon>
    </lineage>
</organism>
<dbReference type="PANTHER" id="PTHR19302:SF13">
    <property type="entry name" value="GAMMA-TUBULIN COMPLEX COMPONENT 2"/>
    <property type="match status" value="1"/>
</dbReference>
<comment type="caution">
    <text evidence="9">The sequence shown here is derived from an EMBL/GenBank/DDBJ whole genome shotgun (WGS) entry which is preliminary data.</text>
</comment>
<dbReference type="InterPro" id="IPR040457">
    <property type="entry name" value="GCP_C"/>
</dbReference>
<dbReference type="Proteomes" id="UP001321760">
    <property type="component" value="Unassembled WGS sequence"/>
</dbReference>
<dbReference type="GO" id="GO:0043015">
    <property type="term" value="F:gamma-tubulin binding"/>
    <property type="evidence" value="ECO:0007669"/>
    <property type="project" value="InterPro"/>
</dbReference>
<dbReference type="GO" id="GO:0051321">
    <property type="term" value="P:meiotic cell cycle"/>
    <property type="evidence" value="ECO:0007669"/>
    <property type="project" value="TreeGrafter"/>
</dbReference>
<dbReference type="GO" id="GO:0051011">
    <property type="term" value="F:microtubule minus-end binding"/>
    <property type="evidence" value="ECO:0007669"/>
    <property type="project" value="TreeGrafter"/>
</dbReference>
<dbReference type="PANTHER" id="PTHR19302">
    <property type="entry name" value="GAMMA TUBULIN COMPLEX PROTEIN"/>
    <property type="match status" value="1"/>
</dbReference>
<dbReference type="AlphaFoldDB" id="A0AAV9GVV1"/>
<evidence type="ECO:0000259" key="7">
    <source>
        <dbReference type="Pfam" id="PF04130"/>
    </source>
</evidence>
<protein>
    <submittedName>
        <fullName evidence="9">Spc98 family-domain-containing protein</fullName>
    </submittedName>
</protein>
<feature type="compositionally biased region" description="Basic and acidic residues" evidence="6">
    <location>
        <begin position="261"/>
        <end position="290"/>
    </location>
</feature>
<feature type="domain" description="Gamma tubulin complex component protein N-terminal" evidence="8">
    <location>
        <begin position="348"/>
        <end position="683"/>
    </location>
</feature>
<dbReference type="GO" id="GO:0000278">
    <property type="term" value="P:mitotic cell cycle"/>
    <property type="evidence" value="ECO:0007669"/>
    <property type="project" value="TreeGrafter"/>
</dbReference>
<dbReference type="GO" id="GO:0007020">
    <property type="term" value="P:microtubule nucleation"/>
    <property type="evidence" value="ECO:0007669"/>
    <property type="project" value="InterPro"/>
</dbReference>
<gene>
    <name evidence="9" type="ORF">QBC34DRAFT_448022</name>
</gene>
<feature type="compositionally biased region" description="Polar residues" evidence="6">
    <location>
        <begin position="1016"/>
        <end position="1029"/>
    </location>
</feature>
<evidence type="ECO:0000259" key="8">
    <source>
        <dbReference type="Pfam" id="PF17681"/>
    </source>
</evidence>
<dbReference type="GO" id="GO:0051225">
    <property type="term" value="P:spindle assembly"/>
    <property type="evidence" value="ECO:0007669"/>
    <property type="project" value="TreeGrafter"/>
</dbReference>
<dbReference type="GO" id="GO:0000922">
    <property type="term" value="C:spindle pole"/>
    <property type="evidence" value="ECO:0007669"/>
    <property type="project" value="InterPro"/>
</dbReference>
<reference evidence="9" key="2">
    <citation type="submission" date="2023-05" db="EMBL/GenBank/DDBJ databases">
        <authorList>
            <consortium name="Lawrence Berkeley National Laboratory"/>
            <person name="Steindorff A."/>
            <person name="Hensen N."/>
            <person name="Bonometti L."/>
            <person name="Westerberg I."/>
            <person name="Brannstrom I.O."/>
            <person name="Guillou S."/>
            <person name="Cros-Aarteil S."/>
            <person name="Calhoun S."/>
            <person name="Haridas S."/>
            <person name="Kuo A."/>
            <person name="Mondo S."/>
            <person name="Pangilinan J."/>
            <person name="Riley R."/>
            <person name="Labutti K."/>
            <person name="Andreopoulos B."/>
            <person name="Lipzen A."/>
            <person name="Chen C."/>
            <person name="Yanf M."/>
            <person name="Daum C."/>
            <person name="Ng V."/>
            <person name="Clum A."/>
            <person name="Ohm R."/>
            <person name="Martin F."/>
            <person name="Silar P."/>
            <person name="Natvig D."/>
            <person name="Lalanne C."/>
            <person name="Gautier V."/>
            <person name="Ament-Velasquez S.L."/>
            <person name="Kruys A."/>
            <person name="Hutchinson M.I."/>
            <person name="Powell A.J."/>
            <person name="Barry K."/>
            <person name="Miller A.N."/>
            <person name="Grigoriev I.V."/>
            <person name="Debuchy R."/>
            <person name="Gladieux P."/>
            <person name="Thoren M.H."/>
            <person name="Johannesson H."/>
        </authorList>
    </citation>
    <scope>NUCLEOTIDE SEQUENCE</scope>
    <source>
        <strain evidence="9">PSN243</strain>
    </source>
</reference>
<dbReference type="EMBL" id="MU865931">
    <property type="protein sequence ID" value="KAK4450681.1"/>
    <property type="molecule type" value="Genomic_DNA"/>
</dbReference>
<feature type="domain" description="Gamma tubulin complex component C-terminal" evidence="7">
    <location>
        <begin position="688"/>
        <end position="1090"/>
    </location>
</feature>
<dbReference type="InterPro" id="IPR042241">
    <property type="entry name" value="GCP_C_sf"/>
</dbReference>
<feature type="compositionally biased region" description="Low complexity" evidence="6">
    <location>
        <begin position="200"/>
        <end position="217"/>
    </location>
</feature>
<dbReference type="InterPro" id="IPR041470">
    <property type="entry name" value="GCP_N"/>
</dbReference>
<feature type="region of interest" description="Disordered" evidence="6">
    <location>
        <begin position="185"/>
        <end position="290"/>
    </location>
</feature>
<evidence type="ECO:0000313" key="9">
    <source>
        <dbReference type="EMBL" id="KAK4450681.1"/>
    </source>
</evidence>
<evidence type="ECO:0000256" key="6">
    <source>
        <dbReference type="SAM" id="MobiDB-lite"/>
    </source>
</evidence>
<dbReference type="Pfam" id="PF04130">
    <property type="entry name" value="GCP_C_terminal"/>
    <property type="match status" value="1"/>
</dbReference>
<proteinExistence type="inferred from homology"/>
<evidence type="ECO:0000256" key="3">
    <source>
        <dbReference type="ARBA" id="ARBA00022490"/>
    </source>
</evidence>
<sequence length="1108" mass="123264">MSIIPQKERETHLVILVLQLSLSALAAAANRLGIIAVEGARGLSMVQRWTVLVVARNQQRDAKRTAHDALLAIGALAEAQRKVADGLRAALDAQLLVVVEGVALALDARVLHHGARVSLQARHGAADVSVDLDDLFDGGGLEEGGGDTLLDAENDTLRGGDADGGGAELDGFEGVFDLEEAAFGGEGAEGGTERERERAQAAAADARYSAAAASASTSHKRSASGNPRPTSRMIDERRTEKAQVTTRETLVARTRSPVHRAAPEERSRQPEPSKPRPAETRTREAPRPVEIEKQLAPLWEPEATLLPHTTAPLASRISIPPLASTAPQTLQPKPLHELSLEAQEAVILEDLLFVFMGFEGQYIRFAKGYNPYEERDRLAGPTWRILPGLDPSLQDLTQSMLRMATHYSALETFVDVQSREEFGSVNHALCASIRKLLHEYLVMIAQLETQFLTNDTFTLHVLNVHILPTSHMLHQIYALAHELLKRNALLDDETDESSDSADDFDHILEQLREGGELVPGNMTGKKICKGGVVLGLITKRLESMSGDPAARALLTSLLRDASRPYMAMLNEWLHHGGINDPHSEFLVKEQRSIRRERLEQDYTDEYWERRYTIRDHDVPPQLEGVKDKVLLAGKYLNVVRECGGVDVSLQVKDVPVSFDDNRFLDNVNNAYAHANESLMQLLLTTHALPARLRSLKHYFFLDPSDYFSYFLELGTSELRKPVKSVNTGKLQSLLDLVLRQPGSIVSLDPFKEDVKVEMNEITLTKSLQRVVNITGIEQGESLQPLSSNQPVDSDKNASGFTSLQLDYAVPFPVSLVISRKTVWRYQALFRYLLSLRYLESQLSTTWQTHTRGFVWAHTSSSRNLEIWKRRVWTLRARMLVFVQQLLYFCTAEVIEPNWQSLMARLREKEAGQDSTTLPPLGSSAAPPKPGPKGLTRTVDELMQDHVDFLDTCLKECMLTNSKLLRIHSKLMQTCTIFATYTNWLSRELEKADPDLSGTTKPPTMTDDQWRQFQAVRSQKGSSAADSSALGTDKDADSKKDEAARVAELFDVIKKWESNFSRHLQILLDALNHYAATETVVLLSLCARLSTANQGTEYAGLRNDDDAAV</sequence>
<accession>A0AAV9GVV1</accession>
<keyword evidence="3" id="KW-0963">Cytoplasm</keyword>
<dbReference type="GO" id="GO:0031122">
    <property type="term" value="P:cytoplasmic microtubule organization"/>
    <property type="evidence" value="ECO:0007669"/>
    <property type="project" value="TreeGrafter"/>
</dbReference>
<dbReference type="InterPro" id="IPR007259">
    <property type="entry name" value="GCP"/>
</dbReference>
<feature type="region of interest" description="Disordered" evidence="6">
    <location>
        <begin position="1016"/>
        <end position="1036"/>
    </location>
</feature>
<feature type="region of interest" description="Disordered" evidence="6">
    <location>
        <begin position="912"/>
        <end position="933"/>
    </location>
</feature>
<comment type="similarity">
    <text evidence="2">Belongs to the TUBGCP family.</text>
</comment>
<comment type="subcellular location">
    <subcellularLocation>
        <location evidence="1">Cytoplasm</location>
        <location evidence="1">Cytoskeleton</location>
    </subcellularLocation>
</comment>
<evidence type="ECO:0000256" key="2">
    <source>
        <dbReference type="ARBA" id="ARBA00010337"/>
    </source>
</evidence>
<dbReference type="GO" id="GO:0000930">
    <property type="term" value="C:gamma-tubulin complex"/>
    <property type="evidence" value="ECO:0007669"/>
    <property type="project" value="TreeGrafter"/>
</dbReference>
<dbReference type="GO" id="GO:0044732">
    <property type="term" value="C:mitotic spindle pole body"/>
    <property type="evidence" value="ECO:0007669"/>
    <property type="project" value="TreeGrafter"/>
</dbReference>
<keyword evidence="4" id="KW-0493">Microtubule</keyword>
<keyword evidence="10" id="KW-1185">Reference proteome</keyword>
<evidence type="ECO:0000256" key="4">
    <source>
        <dbReference type="ARBA" id="ARBA00022701"/>
    </source>
</evidence>
<dbReference type="GO" id="GO:0005874">
    <property type="term" value="C:microtubule"/>
    <property type="evidence" value="ECO:0007669"/>
    <property type="project" value="UniProtKB-KW"/>
</dbReference>
<evidence type="ECO:0000313" key="10">
    <source>
        <dbReference type="Proteomes" id="UP001321760"/>
    </source>
</evidence>
<evidence type="ECO:0000256" key="5">
    <source>
        <dbReference type="ARBA" id="ARBA00023212"/>
    </source>
</evidence>
<dbReference type="Gene3D" id="1.20.120.1900">
    <property type="entry name" value="Gamma-tubulin complex, C-terminal domain"/>
    <property type="match status" value="1"/>
</dbReference>
<evidence type="ECO:0000256" key="1">
    <source>
        <dbReference type="ARBA" id="ARBA00004245"/>
    </source>
</evidence>